<proteinExistence type="predicted"/>
<evidence type="ECO:0000313" key="3">
    <source>
        <dbReference type="Proteomes" id="UP000499080"/>
    </source>
</evidence>
<feature type="region of interest" description="Disordered" evidence="1">
    <location>
        <begin position="50"/>
        <end position="69"/>
    </location>
</feature>
<keyword evidence="3" id="KW-1185">Reference proteome</keyword>
<reference evidence="2 3" key="1">
    <citation type="journal article" date="2019" name="Sci. Rep.">
        <title>Orb-weaving spider Araneus ventricosus genome elucidates the spidroin gene catalogue.</title>
        <authorList>
            <person name="Kono N."/>
            <person name="Nakamura H."/>
            <person name="Ohtoshi R."/>
            <person name="Moran D.A.P."/>
            <person name="Shinohara A."/>
            <person name="Yoshida Y."/>
            <person name="Fujiwara M."/>
            <person name="Mori M."/>
            <person name="Tomita M."/>
            <person name="Arakawa K."/>
        </authorList>
    </citation>
    <scope>NUCLEOTIDE SEQUENCE [LARGE SCALE GENOMIC DNA]</scope>
</reference>
<evidence type="ECO:0000313" key="2">
    <source>
        <dbReference type="EMBL" id="GBN87235.1"/>
    </source>
</evidence>
<gene>
    <name evidence="2" type="ORF">AVEN_10812_1</name>
</gene>
<evidence type="ECO:0000256" key="1">
    <source>
        <dbReference type="SAM" id="MobiDB-lite"/>
    </source>
</evidence>
<dbReference type="Proteomes" id="UP000499080">
    <property type="component" value="Unassembled WGS sequence"/>
</dbReference>
<comment type="caution">
    <text evidence="2">The sequence shown here is derived from an EMBL/GenBank/DDBJ whole genome shotgun (WGS) entry which is preliminary data.</text>
</comment>
<dbReference type="AlphaFoldDB" id="A0A4Y2SJ62"/>
<accession>A0A4Y2SJ62</accession>
<dbReference type="EMBL" id="BGPR01021705">
    <property type="protein sequence ID" value="GBN87235.1"/>
    <property type="molecule type" value="Genomic_DNA"/>
</dbReference>
<protein>
    <submittedName>
        <fullName evidence="2">Uncharacterized protein</fullName>
    </submittedName>
</protein>
<sequence length="69" mass="7653">MHGERAGDHVVILEKHPKLIRGSGEGRGERRLPFTPLTTSSWDAMTKLFQIPNGQPDRGGSEAPPQSYR</sequence>
<organism evidence="2 3">
    <name type="scientific">Araneus ventricosus</name>
    <name type="common">Orbweaver spider</name>
    <name type="synonym">Epeira ventricosa</name>
    <dbReference type="NCBI Taxonomy" id="182803"/>
    <lineage>
        <taxon>Eukaryota</taxon>
        <taxon>Metazoa</taxon>
        <taxon>Ecdysozoa</taxon>
        <taxon>Arthropoda</taxon>
        <taxon>Chelicerata</taxon>
        <taxon>Arachnida</taxon>
        <taxon>Araneae</taxon>
        <taxon>Araneomorphae</taxon>
        <taxon>Entelegynae</taxon>
        <taxon>Araneoidea</taxon>
        <taxon>Araneidae</taxon>
        <taxon>Araneus</taxon>
    </lineage>
</organism>
<name>A0A4Y2SJ62_ARAVE</name>